<dbReference type="PANTHER" id="PTHR34775:SF4">
    <property type="entry name" value="TRANSMEMBRANE PROTEIN"/>
    <property type="match status" value="1"/>
</dbReference>
<feature type="region of interest" description="Disordered" evidence="1">
    <location>
        <begin position="901"/>
        <end position="928"/>
    </location>
</feature>
<dbReference type="PANTHER" id="PTHR34775">
    <property type="entry name" value="TRANSMEMBRANE PROTEIN"/>
    <property type="match status" value="1"/>
</dbReference>
<dbReference type="Gramene" id="Jr16_21190_p1">
    <property type="protein sequence ID" value="cds.Jr16_21190_p1"/>
    <property type="gene ID" value="Jr16_21190"/>
</dbReference>
<proteinExistence type="predicted"/>
<dbReference type="OrthoDB" id="676522at2759"/>
<feature type="region of interest" description="Disordered" evidence="1">
    <location>
        <begin position="421"/>
        <end position="472"/>
    </location>
</feature>
<reference evidence="4" key="1">
    <citation type="submission" date="2025-08" db="UniProtKB">
        <authorList>
            <consortium name="RefSeq"/>
        </authorList>
    </citation>
    <scope>IDENTIFICATION</scope>
    <source>
        <tissue evidence="4">Leaves</tissue>
    </source>
</reference>
<feature type="region of interest" description="Disordered" evidence="1">
    <location>
        <begin position="1"/>
        <end position="110"/>
    </location>
</feature>
<keyword evidence="2" id="KW-0472">Membrane</keyword>
<dbReference type="AlphaFoldDB" id="A0A2I4HWN4"/>
<evidence type="ECO:0000256" key="1">
    <source>
        <dbReference type="SAM" id="MobiDB-lite"/>
    </source>
</evidence>
<evidence type="ECO:0000313" key="3">
    <source>
        <dbReference type="Proteomes" id="UP000235220"/>
    </source>
</evidence>
<keyword evidence="3" id="KW-1185">Reference proteome</keyword>
<evidence type="ECO:0000256" key="2">
    <source>
        <dbReference type="SAM" id="Phobius"/>
    </source>
</evidence>
<feature type="compositionally biased region" description="Polar residues" evidence="1">
    <location>
        <begin position="53"/>
        <end position="63"/>
    </location>
</feature>
<dbReference type="KEGG" id="jre:109022210"/>
<name>A0A2I4HWN4_JUGRE</name>
<organism evidence="3 4">
    <name type="scientific">Juglans regia</name>
    <name type="common">English walnut</name>
    <dbReference type="NCBI Taxonomy" id="51240"/>
    <lineage>
        <taxon>Eukaryota</taxon>
        <taxon>Viridiplantae</taxon>
        <taxon>Streptophyta</taxon>
        <taxon>Embryophyta</taxon>
        <taxon>Tracheophyta</taxon>
        <taxon>Spermatophyta</taxon>
        <taxon>Magnoliopsida</taxon>
        <taxon>eudicotyledons</taxon>
        <taxon>Gunneridae</taxon>
        <taxon>Pentapetalae</taxon>
        <taxon>rosids</taxon>
        <taxon>fabids</taxon>
        <taxon>Fagales</taxon>
        <taxon>Juglandaceae</taxon>
        <taxon>Juglans</taxon>
    </lineage>
</organism>
<feature type="compositionally biased region" description="Polar residues" evidence="1">
    <location>
        <begin position="1"/>
        <end position="41"/>
    </location>
</feature>
<dbReference type="Proteomes" id="UP000235220">
    <property type="component" value="Chromosome 16"/>
</dbReference>
<protein>
    <submittedName>
        <fullName evidence="4">Uncharacterized protein LOC109022210</fullName>
    </submittedName>
</protein>
<feature type="compositionally biased region" description="Low complexity" evidence="1">
    <location>
        <begin position="837"/>
        <end position="849"/>
    </location>
</feature>
<keyword evidence="2" id="KW-1133">Transmembrane helix</keyword>
<dbReference type="GeneID" id="109022210"/>
<evidence type="ECO:0000313" key="4">
    <source>
        <dbReference type="RefSeq" id="XP_018860586.2"/>
    </source>
</evidence>
<dbReference type="STRING" id="51240.A0A2I4HWN4"/>
<dbReference type="FunCoup" id="A0A2I4HWN4">
    <property type="interactions" value="894"/>
</dbReference>
<feature type="transmembrane region" description="Helical" evidence="2">
    <location>
        <begin position="758"/>
        <end position="779"/>
    </location>
</feature>
<feature type="compositionally biased region" description="Basic residues" evidence="1">
    <location>
        <begin position="917"/>
        <end position="928"/>
    </location>
</feature>
<feature type="compositionally biased region" description="Low complexity" evidence="1">
    <location>
        <begin position="877"/>
        <end position="887"/>
    </location>
</feature>
<accession>A0A2I4HWN4</accession>
<sequence length="928" mass="101855">MAVPSNKSSSSQAILSRANLNSRNSESSNPIRRSFSGNPFTRPSIVANPRGFNPNTPANSPSDFTRRNSMGREGAAFLRDHEDKENPKDQNPKLGRVRSPASLKGTKNFMSPTISAASKIASSPRKKILAERNEPARTSLSFSNEKKPFRSVTFSDVVEDIDAKADTGLQEIKIGAADAREALRLQEIKIGAADAREALLTAFSISEALRCEEVFDPEVPLSSEIDSKSSSEGPDCVNLDQTFKTEVADDKEGAPLTASSISEVLRCEEVFGPEVPLSSEIDSKSLSEGPACVNLDPTFKTEVADDKEEAPLTASSISEALRCEEVFDPEVPLSSEIDSKSLSEDPDCVKLDPTFKISPTSSCSWSCPTVAPLDADPSLLPYDPKANYLSPRPQFLHYKPNPRIELYRNKDGDGRRLEESFISGSFSDTEVSEETESDDSRQGNEDVSSEQQEEVHVSETNPGSTDLSEDATEAKGGSKQRFFARSVCIGLLLVLLLAGLSISVSNPELIEPSVLKVSNFFKNYDSYETAGSAKAKFDGLARNLFQWYAYSISFVSGLTPNFGGVHISGPLHYCNLTTLPEDILVDGHLMFGRSHEGRGEKFEHSMLGSMRETEVDVEPLGEEGSEGLDDRVYGGGEVSQETEEILEEHGASEFEEVLRALEEDQVTEQGNLEAEKTEEEVFAAGNHGSRQQSSVNYEEQPVMVPMADEVQSEVSGAGELNGESETISSAKMDSRKVDVIYESAEFDATKDGFFRENMLGIALLVVVLTLFTSTVFIHVKKDKNATSSTAINAEQPLPIKKLDFSPMSVSTEHIFLQRPSSRNWPTEVDMEGESCPSEISSFQRSSSYSKKGLKESSEAQSQKRRREQRKNYKRESLASSSDYSMGSLSYGSFTTYEKIPIKHHGHGDEETVTPVRRSSRIRKHVTSP</sequence>
<keyword evidence="2" id="KW-0812">Transmembrane</keyword>
<feature type="region of interest" description="Disordered" evidence="1">
    <location>
        <begin position="823"/>
        <end position="887"/>
    </location>
</feature>
<feature type="compositionally biased region" description="Basic and acidic residues" evidence="1">
    <location>
        <begin position="78"/>
        <end position="91"/>
    </location>
</feature>
<gene>
    <name evidence="4" type="primary">LOC109022210</name>
</gene>
<dbReference type="RefSeq" id="XP_018860586.2">
    <property type="nucleotide sequence ID" value="XM_019005041.2"/>
</dbReference>